<dbReference type="KEGG" id="pco:PHACADRAFT_248141"/>
<dbReference type="STRING" id="650164.K5WQH0"/>
<reference evidence="1 2" key="1">
    <citation type="journal article" date="2012" name="BMC Genomics">
        <title>Comparative genomics of the white-rot fungi, Phanerochaete carnosa and P. chrysosporium, to elucidate the genetic basis of the distinct wood types they colonize.</title>
        <authorList>
            <person name="Suzuki H."/>
            <person name="MacDonald J."/>
            <person name="Syed K."/>
            <person name="Salamov A."/>
            <person name="Hori C."/>
            <person name="Aerts A."/>
            <person name="Henrissat B."/>
            <person name="Wiebenga A."/>
            <person name="vanKuyk P.A."/>
            <person name="Barry K."/>
            <person name="Lindquist E."/>
            <person name="LaButti K."/>
            <person name="Lapidus A."/>
            <person name="Lucas S."/>
            <person name="Coutinho P."/>
            <person name="Gong Y."/>
            <person name="Samejima M."/>
            <person name="Mahadevan R."/>
            <person name="Abou-Zaid M."/>
            <person name="de Vries R.P."/>
            <person name="Igarashi K."/>
            <person name="Yadav J.S."/>
            <person name="Grigoriev I.V."/>
            <person name="Master E.R."/>
        </authorList>
    </citation>
    <scope>NUCLEOTIDE SEQUENCE [LARGE SCALE GENOMIC DNA]</scope>
    <source>
        <strain evidence="1 2">HHB-10118-sp</strain>
    </source>
</reference>
<accession>K5WQH0</accession>
<evidence type="ECO:0000313" key="2">
    <source>
        <dbReference type="Proteomes" id="UP000008370"/>
    </source>
</evidence>
<dbReference type="HOGENOM" id="CLU_2264664_0_0_1"/>
<gene>
    <name evidence="1" type="ORF">PHACADRAFT_248141</name>
</gene>
<name>K5WQH0_PHACS</name>
<dbReference type="Proteomes" id="UP000008370">
    <property type="component" value="Unassembled WGS sequence"/>
</dbReference>
<dbReference type="GeneID" id="18914267"/>
<evidence type="ECO:0000313" key="1">
    <source>
        <dbReference type="EMBL" id="EKM61489.1"/>
    </source>
</evidence>
<keyword evidence="2" id="KW-1185">Reference proteome</keyword>
<sequence length="103" mass="11103">MGWKGFEDMVATIPGATVDIVQKVPGSQDGAGPAVSTLREWSTFVACGARVLLIQGRLLYNASEGTVVDDGGLLLRRMHIYGDRYAPAGWEAEYWCVRPGCAV</sequence>
<dbReference type="EMBL" id="JH930468">
    <property type="protein sequence ID" value="EKM61489.1"/>
    <property type="molecule type" value="Genomic_DNA"/>
</dbReference>
<dbReference type="AlphaFoldDB" id="K5WQH0"/>
<dbReference type="InParanoid" id="K5WQH0"/>
<proteinExistence type="predicted"/>
<dbReference type="RefSeq" id="XP_007390900.1">
    <property type="nucleotide sequence ID" value="XM_007390838.1"/>
</dbReference>
<protein>
    <submittedName>
        <fullName evidence="1">Uncharacterized protein</fullName>
    </submittedName>
</protein>
<organism evidence="1 2">
    <name type="scientific">Phanerochaete carnosa (strain HHB-10118-sp)</name>
    <name type="common">White-rot fungus</name>
    <name type="synonym">Peniophora carnosa</name>
    <dbReference type="NCBI Taxonomy" id="650164"/>
    <lineage>
        <taxon>Eukaryota</taxon>
        <taxon>Fungi</taxon>
        <taxon>Dikarya</taxon>
        <taxon>Basidiomycota</taxon>
        <taxon>Agaricomycotina</taxon>
        <taxon>Agaricomycetes</taxon>
        <taxon>Polyporales</taxon>
        <taxon>Phanerochaetaceae</taxon>
        <taxon>Phanerochaete</taxon>
    </lineage>
</organism>
<dbReference type="OrthoDB" id="10262287at2759"/>